<keyword evidence="2" id="KW-1185">Reference proteome</keyword>
<evidence type="ECO:0000313" key="2">
    <source>
        <dbReference type="Proteomes" id="UP001161390"/>
    </source>
</evidence>
<accession>A0ABQ5V2D6</accession>
<reference evidence="1" key="2">
    <citation type="submission" date="2023-01" db="EMBL/GenBank/DDBJ databases">
        <title>Draft genome sequence of Algimonas porphyrae strain NBRC 108216.</title>
        <authorList>
            <person name="Sun Q."/>
            <person name="Mori K."/>
        </authorList>
    </citation>
    <scope>NUCLEOTIDE SEQUENCE</scope>
    <source>
        <strain evidence="1">NBRC 108216</strain>
    </source>
</reference>
<sequence length="131" mass="15829">MTALHDIEVFYDGDCPVCRWEVRFYSRMDQDHRVRWTDIETLRDEALPAQKTRADLLGRFHVRDIAAPKDDHGTDTEWHIGVEAFARIWQVLPGFRHVAFLFEVHGIRQLTLIAYRLFLKWQSWHRRRRSR</sequence>
<dbReference type="Pfam" id="PF04134">
    <property type="entry name" value="DCC1-like"/>
    <property type="match status" value="1"/>
</dbReference>
<proteinExistence type="predicted"/>
<dbReference type="Proteomes" id="UP001161390">
    <property type="component" value="Unassembled WGS sequence"/>
</dbReference>
<dbReference type="InterPro" id="IPR007263">
    <property type="entry name" value="DCC1-like"/>
</dbReference>
<comment type="caution">
    <text evidence="1">The sequence shown here is derived from an EMBL/GenBank/DDBJ whole genome shotgun (WGS) entry which is preliminary data.</text>
</comment>
<organism evidence="1 2">
    <name type="scientific">Algimonas porphyrae</name>
    <dbReference type="NCBI Taxonomy" id="1128113"/>
    <lineage>
        <taxon>Bacteria</taxon>
        <taxon>Pseudomonadati</taxon>
        <taxon>Pseudomonadota</taxon>
        <taxon>Alphaproteobacteria</taxon>
        <taxon>Maricaulales</taxon>
        <taxon>Robiginitomaculaceae</taxon>
        <taxon>Algimonas</taxon>
    </lineage>
</organism>
<protein>
    <submittedName>
        <fullName evidence="1">Thiol-disulfide oxidoreductase</fullName>
    </submittedName>
</protein>
<dbReference type="RefSeq" id="WP_371398692.1">
    <property type="nucleotide sequence ID" value="NZ_CP163424.1"/>
</dbReference>
<evidence type="ECO:0000313" key="1">
    <source>
        <dbReference type="EMBL" id="GLQ21646.1"/>
    </source>
</evidence>
<dbReference type="EMBL" id="BSNJ01000005">
    <property type="protein sequence ID" value="GLQ21646.1"/>
    <property type="molecule type" value="Genomic_DNA"/>
</dbReference>
<reference evidence="1" key="1">
    <citation type="journal article" date="2014" name="Int. J. Syst. Evol. Microbiol.">
        <title>Complete genome of a new Firmicutes species belonging to the dominant human colonic microbiota ('Ruminococcus bicirculans') reveals two chromosomes and a selective capacity to utilize plant glucans.</title>
        <authorList>
            <consortium name="NISC Comparative Sequencing Program"/>
            <person name="Wegmann U."/>
            <person name="Louis P."/>
            <person name="Goesmann A."/>
            <person name="Henrissat B."/>
            <person name="Duncan S.H."/>
            <person name="Flint H.J."/>
        </authorList>
    </citation>
    <scope>NUCLEOTIDE SEQUENCE</scope>
    <source>
        <strain evidence="1">NBRC 108216</strain>
    </source>
</reference>
<gene>
    <name evidence="1" type="ORF">GCM10007854_26010</name>
</gene>
<name>A0ABQ5V2D6_9PROT</name>